<evidence type="ECO:0000256" key="4">
    <source>
        <dbReference type="SAM" id="SignalP"/>
    </source>
</evidence>
<comment type="similarity">
    <text evidence="1">Belongs to the CRISP family.</text>
</comment>
<evidence type="ECO:0000256" key="3">
    <source>
        <dbReference type="PROSITE-ProRule" id="PRU01005"/>
    </source>
</evidence>
<keyword evidence="4" id="KW-0732">Signal</keyword>
<dbReference type="InterPro" id="IPR003582">
    <property type="entry name" value="ShKT_dom"/>
</dbReference>
<dbReference type="KEGG" id="pmrn:116946008"/>
<keyword evidence="2" id="KW-1015">Disulfide bond</keyword>
<evidence type="ECO:0000256" key="2">
    <source>
        <dbReference type="ARBA" id="ARBA00023157"/>
    </source>
</evidence>
<sequence>MFTTKAILVAVALSTLVCTTRVMADNIAWKKLDTSLVENQKIIEEVHNMLRRSVTPRADNMLKMEYNTDVAVNSHKWAEKCLFQHSTDADRIWLNDNIKWNCGENIFLSGNPRPWDSVVFSWYSEVISPGFEYGKGAKQPGAVGHFTQLVWYKSHQVGCAINYCPNIPGDLKYLYVCQYCPAGNDNSRLNYPYDLGKPCEACPDSCVNNLCTNPCLYKDRFSNCEAMAGRYGCKNDAYGKVIQLMCPAQCLCLKQVI</sequence>
<dbReference type="Proteomes" id="UP001318040">
    <property type="component" value="Chromosome 2"/>
</dbReference>
<dbReference type="Gene3D" id="1.10.10.740">
    <property type="entry name" value="Crisp domain"/>
    <property type="match status" value="1"/>
</dbReference>
<dbReference type="SUPFAM" id="SSF55797">
    <property type="entry name" value="PR-1-like"/>
    <property type="match status" value="1"/>
</dbReference>
<protein>
    <submittedName>
        <fullName evidence="7">Cysteine-rich secretory protein 2-like</fullName>
    </submittedName>
</protein>
<dbReference type="InterPro" id="IPR013871">
    <property type="entry name" value="Cysteine_rich_secretory"/>
</dbReference>
<dbReference type="GO" id="GO:0005576">
    <property type="term" value="C:extracellular region"/>
    <property type="evidence" value="ECO:0007669"/>
    <property type="project" value="InterPro"/>
</dbReference>
<evidence type="ECO:0000256" key="1">
    <source>
        <dbReference type="ARBA" id="ARBA00009923"/>
    </source>
</evidence>
<dbReference type="InterPro" id="IPR001283">
    <property type="entry name" value="CRISP-related"/>
</dbReference>
<feature type="signal peptide" evidence="4">
    <location>
        <begin position="1"/>
        <end position="24"/>
    </location>
</feature>
<name>A0AAJ7X071_PETMA</name>
<dbReference type="PANTHER" id="PTHR10334">
    <property type="entry name" value="CYSTEINE-RICH SECRETORY PROTEIN-RELATED"/>
    <property type="match status" value="1"/>
</dbReference>
<dbReference type="PROSITE" id="PS51670">
    <property type="entry name" value="SHKT"/>
    <property type="match status" value="1"/>
</dbReference>
<dbReference type="GeneID" id="116946008"/>
<dbReference type="InterPro" id="IPR014044">
    <property type="entry name" value="CAP_dom"/>
</dbReference>
<dbReference type="Pfam" id="PF00188">
    <property type="entry name" value="CAP"/>
    <property type="match status" value="1"/>
</dbReference>
<reference evidence="7" key="1">
    <citation type="submission" date="2025-08" db="UniProtKB">
        <authorList>
            <consortium name="RefSeq"/>
        </authorList>
    </citation>
    <scope>IDENTIFICATION</scope>
    <source>
        <tissue evidence="7">Sperm</tissue>
    </source>
</reference>
<evidence type="ECO:0000313" key="6">
    <source>
        <dbReference type="Proteomes" id="UP001318040"/>
    </source>
</evidence>
<organism evidence="6 7">
    <name type="scientific">Petromyzon marinus</name>
    <name type="common">Sea lamprey</name>
    <dbReference type="NCBI Taxonomy" id="7757"/>
    <lineage>
        <taxon>Eukaryota</taxon>
        <taxon>Metazoa</taxon>
        <taxon>Chordata</taxon>
        <taxon>Craniata</taxon>
        <taxon>Vertebrata</taxon>
        <taxon>Cyclostomata</taxon>
        <taxon>Hyperoartia</taxon>
        <taxon>Petromyzontiformes</taxon>
        <taxon>Petromyzontidae</taxon>
        <taxon>Petromyzon</taxon>
    </lineage>
</organism>
<evidence type="ECO:0000313" key="7">
    <source>
        <dbReference type="RefSeq" id="XP_032816679.1"/>
    </source>
</evidence>
<proteinExistence type="inferred from homology"/>
<dbReference type="AlphaFoldDB" id="A0AAJ7X071"/>
<evidence type="ECO:0000259" key="5">
    <source>
        <dbReference type="PROSITE" id="PS51670"/>
    </source>
</evidence>
<comment type="caution">
    <text evidence="3">Lacks conserved residue(s) required for the propagation of feature annotation.</text>
</comment>
<accession>A0AAJ7X071</accession>
<dbReference type="SUPFAM" id="SSF57546">
    <property type="entry name" value="Crisp domain-like"/>
    <property type="match status" value="1"/>
</dbReference>
<dbReference type="Gene3D" id="3.40.33.10">
    <property type="entry name" value="CAP"/>
    <property type="match status" value="1"/>
</dbReference>
<dbReference type="FunFam" id="3.40.33.10:FF:000005">
    <property type="entry name" value="Cysteine-rich secretory protein 2"/>
    <property type="match status" value="1"/>
</dbReference>
<dbReference type="Pfam" id="PF08562">
    <property type="entry name" value="Crisp"/>
    <property type="match status" value="1"/>
</dbReference>
<gene>
    <name evidence="7" type="primary">LOC116946008</name>
</gene>
<dbReference type="InterPro" id="IPR035940">
    <property type="entry name" value="CAP_sf"/>
</dbReference>
<keyword evidence="6" id="KW-1185">Reference proteome</keyword>
<feature type="domain" description="ShKT" evidence="5">
    <location>
        <begin position="215"/>
        <end position="252"/>
    </location>
</feature>
<dbReference type="InterPro" id="IPR018244">
    <property type="entry name" value="Allrgn_V5/Tpx1_CS"/>
</dbReference>
<dbReference type="SMART" id="SM00198">
    <property type="entry name" value="SCP"/>
    <property type="match status" value="1"/>
</dbReference>
<dbReference type="PROSITE" id="PS01010">
    <property type="entry name" value="CRISP_2"/>
    <property type="match status" value="1"/>
</dbReference>
<dbReference type="InterPro" id="IPR042076">
    <property type="entry name" value="Crisp-like_dom"/>
</dbReference>
<dbReference type="PROSITE" id="PS01009">
    <property type="entry name" value="CRISP_1"/>
    <property type="match status" value="1"/>
</dbReference>
<dbReference type="PRINTS" id="PR00837">
    <property type="entry name" value="V5TPXLIKE"/>
</dbReference>
<dbReference type="RefSeq" id="XP_032816679.1">
    <property type="nucleotide sequence ID" value="XM_032960788.1"/>
</dbReference>
<feature type="chain" id="PRO_5042528424" evidence="4">
    <location>
        <begin position="25"/>
        <end position="257"/>
    </location>
</feature>